<keyword evidence="2" id="KW-1185">Reference proteome</keyword>
<organism evidence="1 2">
    <name type="scientific">Babesia divergens</name>
    <dbReference type="NCBI Taxonomy" id="32595"/>
    <lineage>
        <taxon>Eukaryota</taxon>
        <taxon>Sar</taxon>
        <taxon>Alveolata</taxon>
        <taxon>Apicomplexa</taxon>
        <taxon>Aconoidasida</taxon>
        <taxon>Piroplasmida</taxon>
        <taxon>Babesiidae</taxon>
        <taxon>Babesia</taxon>
    </lineage>
</organism>
<dbReference type="EMBL" id="JAHBMH010000034">
    <property type="protein sequence ID" value="KAK1936898.1"/>
    <property type="molecule type" value="Genomic_DNA"/>
</dbReference>
<evidence type="ECO:0000313" key="2">
    <source>
        <dbReference type="Proteomes" id="UP001195914"/>
    </source>
</evidence>
<reference evidence="1" key="1">
    <citation type="journal article" date="2014" name="Nucleic Acids Res.">
        <title>The evolutionary dynamics of variant antigen genes in Babesia reveal a history of genomic innovation underlying host-parasite interaction.</title>
        <authorList>
            <person name="Jackson A.P."/>
            <person name="Otto T.D."/>
            <person name="Darby A."/>
            <person name="Ramaprasad A."/>
            <person name="Xia D."/>
            <person name="Echaide I.E."/>
            <person name="Farber M."/>
            <person name="Gahlot S."/>
            <person name="Gamble J."/>
            <person name="Gupta D."/>
            <person name="Gupta Y."/>
            <person name="Jackson L."/>
            <person name="Malandrin L."/>
            <person name="Malas T.B."/>
            <person name="Moussa E."/>
            <person name="Nair M."/>
            <person name="Reid A.J."/>
            <person name="Sanders M."/>
            <person name="Sharma J."/>
            <person name="Tracey A."/>
            <person name="Quail M.A."/>
            <person name="Weir W."/>
            <person name="Wastling J.M."/>
            <person name="Hall N."/>
            <person name="Willadsen P."/>
            <person name="Lingelbach K."/>
            <person name="Shiels B."/>
            <person name="Tait A."/>
            <person name="Berriman M."/>
            <person name="Allred D.R."/>
            <person name="Pain A."/>
        </authorList>
    </citation>
    <scope>NUCLEOTIDE SEQUENCE</scope>
    <source>
        <strain evidence="1">1802A</strain>
    </source>
</reference>
<dbReference type="Proteomes" id="UP001195914">
    <property type="component" value="Unassembled WGS sequence"/>
</dbReference>
<sequence length="316" mass="35591">MDEFVQNLFEDIEIPEDIPDAEHIFTCPSKQASQLDSGHATIRSQTAEVKGPTIENAPSESPTLRRKPVVTTGLSVAAHNRENSSVKRPISDFRAPFIAPAPYKHVSDEPYKKHCDEPITLNSEAAIVSVPQVEHEQPKEKKTIAERYPLKGPAGLNVFSILSNVLMNGGSNDDDMHREGNSWVMAMSMLDKEEVGCDFKQYSDFPEHYSVSEYVTQKFNIRWIIKQASMLKFGFKIDWLVVFIVSQRTRGMQVMYVLMDKSGQMLGYMSEALHTKLKHIMPGCTLILKNVSHELLLNKISRCSCISLSDTCHTLS</sequence>
<dbReference type="AlphaFoldDB" id="A0AAD9GEG0"/>
<proteinExistence type="predicted"/>
<accession>A0AAD9GEG0</accession>
<comment type="caution">
    <text evidence="1">The sequence shown here is derived from an EMBL/GenBank/DDBJ whole genome shotgun (WGS) entry which is preliminary data.</text>
</comment>
<gene>
    <name evidence="1" type="ORF">X943_003513</name>
</gene>
<name>A0AAD9GEG0_BABDI</name>
<reference evidence="1" key="2">
    <citation type="submission" date="2021-05" db="EMBL/GenBank/DDBJ databases">
        <authorList>
            <person name="Pain A."/>
        </authorList>
    </citation>
    <scope>NUCLEOTIDE SEQUENCE</scope>
    <source>
        <strain evidence="1">1802A</strain>
    </source>
</reference>
<evidence type="ECO:0000313" key="1">
    <source>
        <dbReference type="EMBL" id="KAK1936898.1"/>
    </source>
</evidence>
<protein>
    <submittedName>
        <fullName evidence="1">Uncharacterized protein</fullName>
    </submittedName>
</protein>